<dbReference type="Gene3D" id="1.10.287.950">
    <property type="entry name" value="Methyl-accepting chemotaxis protein"/>
    <property type="match status" value="1"/>
</dbReference>
<gene>
    <name evidence="10" type="ORF">LRS13_17255</name>
</gene>
<dbReference type="Pfam" id="PF00015">
    <property type="entry name" value="MCPsignal"/>
    <property type="match status" value="1"/>
</dbReference>
<dbReference type="PANTHER" id="PTHR32089">
    <property type="entry name" value="METHYL-ACCEPTING CHEMOTAXIS PROTEIN MCPB"/>
    <property type="match status" value="1"/>
</dbReference>
<feature type="region of interest" description="Disordered" evidence="6">
    <location>
        <begin position="574"/>
        <end position="594"/>
    </location>
</feature>
<dbReference type="EMBL" id="CP088295">
    <property type="protein sequence ID" value="UUY02438.1"/>
    <property type="molecule type" value="Genomic_DNA"/>
</dbReference>
<dbReference type="SMART" id="SM00283">
    <property type="entry name" value="MA"/>
    <property type="match status" value="1"/>
</dbReference>
<feature type="domain" description="Methyl-accepting transducer" evidence="8">
    <location>
        <begin position="326"/>
        <end position="583"/>
    </location>
</feature>
<dbReference type="CDD" id="cd06225">
    <property type="entry name" value="HAMP"/>
    <property type="match status" value="1"/>
</dbReference>
<keyword evidence="7" id="KW-0472">Membrane</keyword>
<keyword evidence="3 5" id="KW-0807">Transducer</keyword>
<keyword evidence="2 7" id="KW-1133">Transmembrane helix</keyword>
<dbReference type="RefSeq" id="WP_353862965.1">
    <property type="nucleotide sequence ID" value="NZ_CP088295.1"/>
</dbReference>
<evidence type="ECO:0000256" key="7">
    <source>
        <dbReference type="SAM" id="Phobius"/>
    </source>
</evidence>
<evidence type="ECO:0000313" key="10">
    <source>
        <dbReference type="EMBL" id="UUY02438.1"/>
    </source>
</evidence>
<feature type="transmembrane region" description="Helical" evidence="7">
    <location>
        <begin position="196"/>
        <end position="214"/>
    </location>
</feature>
<evidence type="ECO:0000256" key="4">
    <source>
        <dbReference type="ARBA" id="ARBA00029447"/>
    </source>
</evidence>
<evidence type="ECO:0000259" key="9">
    <source>
        <dbReference type="PROSITE" id="PS50885"/>
    </source>
</evidence>
<dbReference type="InterPro" id="IPR004090">
    <property type="entry name" value="Chemotax_Me-accpt_rcpt"/>
</dbReference>
<keyword evidence="11" id="KW-1185">Reference proteome</keyword>
<proteinExistence type="inferred from homology"/>
<dbReference type="PROSITE" id="PS50111">
    <property type="entry name" value="CHEMOTAXIS_TRANSDUC_2"/>
    <property type="match status" value="1"/>
</dbReference>
<evidence type="ECO:0000313" key="11">
    <source>
        <dbReference type="Proteomes" id="UP001058860"/>
    </source>
</evidence>
<reference evidence="11" key="1">
    <citation type="submission" date="2021-11" db="EMBL/GenBank/DDBJ databases">
        <title>Cultivation dependent microbiological survey of springs from the worlds oldest radium mine currently devoted to the extraction of radon-saturated water.</title>
        <authorList>
            <person name="Kapinusova G."/>
            <person name="Smrhova T."/>
            <person name="Strejcek M."/>
            <person name="Suman J."/>
            <person name="Jani K."/>
            <person name="Pajer P."/>
            <person name="Uhlik O."/>
        </authorList>
    </citation>
    <scope>NUCLEOTIDE SEQUENCE [LARGE SCALE GENOMIC DNA]</scope>
    <source>
        <strain evidence="11">J379</strain>
    </source>
</reference>
<evidence type="ECO:0000256" key="3">
    <source>
        <dbReference type="ARBA" id="ARBA00023224"/>
    </source>
</evidence>
<dbReference type="PROSITE" id="PS50885">
    <property type="entry name" value="HAMP"/>
    <property type="match status" value="2"/>
</dbReference>
<evidence type="ECO:0000256" key="2">
    <source>
        <dbReference type="ARBA" id="ARBA00022989"/>
    </source>
</evidence>
<protein>
    <submittedName>
        <fullName evidence="10">HAMP domain-containing methyl-accepting chemotaxis protein</fullName>
    </submittedName>
</protein>
<dbReference type="InterPro" id="IPR003660">
    <property type="entry name" value="HAMP_dom"/>
</dbReference>
<feature type="transmembrane region" description="Helical" evidence="7">
    <location>
        <begin position="12"/>
        <end position="34"/>
    </location>
</feature>
<dbReference type="SUPFAM" id="SSF58104">
    <property type="entry name" value="Methyl-accepting chemotaxis protein (MCP) signaling domain"/>
    <property type="match status" value="1"/>
</dbReference>
<dbReference type="PRINTS" id="PR00260">
    <property type="entry name" value="CHEMTRNSDUCR"/>
</dbReference>
<feature type="compositionally biased region" description="Low complexity" evidence="6">
    <location>
        <begin position="574"/>
        <end position="593"/>
    </location>
</feature>
<dbReference type="Proteomes" id="UP001058860">
    <property type="component" value="Chromosome"/>
</dbReference>
<evidence type="ECO:0000259" key="8">
    <source>
        <dbReference type="PROSITE" id="PS50111"/>
    </source>
</evidence>
<dbReference type="SMART" id="SM00304">
    <property type="entry name" value="HAMP"/>
    <property type="match status" value="1"/>
</dbReference>
<dbReference type="Gene3D" id="6.10.340.10">
    <property type="match status" value="1"/>
</dbReference>
<keyword evidence="1 7" id="KW-0812">Transmembrane</keyword>
<sequence>MSLPGIRRLPVGLKFAVAALIIVVTLFLLGLFAVRGVEDTKVAGTGIQAEMAEAEASFEEYRSVATLRDTAVQAALARGTERTELQQDVADQIKEKTAYFAELREEIVGSGTNTEASAEADNAKKLEAAFVGFAAAATQVSKAADAPQFIGAAGKMTTAFAAYSKANENLTNVHFSEGRTSVAHAEDVGASAKREVLIVAIVGGLAAIIVLGLLSKSIVGRVKRYGRFADRVAQRDLDDRLEAKGRDELDDLAASLNSMVDGLDEVAGAAGRVADGDLTVALQPRSDRDGLAVSFGGMVGSLRELVSEVRGSSTQLANASRDMAEVSEDAGRAIAEIASAIDTVATGAERQVQVVGGAARSTSEVVSKSRTGAEDARATTEAVDEARAVAAQGTGAVDEVTAAMAAVRDNSTRATGAIRELGAKSERIGGIVETITGIAEQTNLLALNAAIEAARAGEQGRGFAVVADEVRKLAEESQTAAASIAELISEIQAETGRAVEVVEQGAQRTEDGAVTVDKARDAFVQIESAVATVGDRIAAISEAIAAVDQQASQVEADMGEVASVAEESSASTQQVAASAQQTSTSTQQITSAAGELSATAARLEELIDRFTLESDDLTAEAPAAS</sequence>
<feature type="domain" description="HAMP" evidence="9">
    <location>
        <begin position="216"/>
        <end position="268"/>
    </location>
</feature>
<evidence type="ECO:0000256" key="5">
    <source>
        <dbReference type="PROSITE-ProRule" id="PRU00284"/>
    </source>
</evidence>
<feature type="domain" description="HAMP" evidence="9">
    <location>
        <begin position="269"/>
        <end position="307"/>
    </location>
</feature>
<dbReference type="Pfam" id="PF00672">
    <property type="entry name" value="HAMP"/>
    <property type="match status" value="1"/>
</dbReference>
<evidence type="ECO:0000256" key="6">
    <source>
        <dbReference type="SAM" id="MobiDB-lite"/>
    </source>
</evidence>
<dbReference type="PANTHER" id="PTHR32089:SF112">
    <property type="entry name" value="LYSOZYME-LIKE PROTEIN-RELATED"/>
    <property type="match status" value="1"/>
</dbReference>
<dbReference type="InterPro" id="IPR004089">
    <property type="entry name" value="MCPsignal_dom"/>
</dbReference>
<organism evidence="10 11">
    <name type="scientific">Svornostia abyssi</name>
    <dbReference type="NCBI Taxonomy" id="2898438"/>
    <lineage>
        <taxon>Bacteria</taxon>
        <taxon>Bacillati</taxon>
        <taxon>Actinomycetota</taxon>
        <taxon>Thermoleophilia</taxon>
        <taxon>Solirubrobacterales</taxon>
        <taxon>Baekduiaceae</taxon>
        <taxon>Svornostia</taxon>
    </lineage>
</organism>
<accession>A0ABY5PCV8</accession>
<comment type="similarity">
    <text evidence="4">Belongs to the methyl-accepting chemotaxis (MCP) protein family.</text>
</comment>
<name>A0ABY5PCV8_9ACTN</name>
<evidence type="ECO:0000256" key="1">
    <source>
        <dbReference type="ARBA" id="ARBA00022692"/>
    </source>
</evidence>